<organism evidence="2 3">
    <name type="scientific">Cyanidium caldarium</name>
    <name type="common">Red alga</name>
    <dbReference type="NCBI Taxonomy" id="2771"/>
    <lineage>
        <taxon>Eukaryota</taxon>
        <taxon>Rhodophyta</taxon>
        <taxon>Bangiophyceae</taxon>
        <taxon>Cyanidiales</taxon>
        <taxon>Cyanidiaceae</taxon>
        <taxon>Cyanidium</taxon>
    </lineage>
</organism>
<proteinExistence type="predicted"/>
<protein>
    <submittedName>
        <fullName evidence="2">Uncharacterized protein</fullName>
    </submittedName>
</protein>
<dbReference type="EMBL" id="JANCYW010000019">
    <property type="protein sequence ID" value="KAK4538669.1"/>
    <property type="molecule type" value="Genomic_DNA"/>
</dbReference>
<feature type="compositionally biased region" description="Basic residues" evidence="1">
    <location>
        <begin position="1"/>
        <end position="13"/>
    </location>
</feature>
<comment type="caution">
    <text evidence="2">The sequence shown here is derived from an EMBL/GenBank/DDBJ whole genome shotgun (WGS) entry which is preliminary data.</text>
</comment>
<sequence>MGVATMRRHVRARHCGDRHAEPTPRSAECTLSQRRSVDPRRPPMIGQTGGTAGRTRTRCSPTRGYSPASVHAQEESVWKKDGGGADILYDTY</sequence>
<evidence type="ECO:0000256" key="1">
    <source>
        <dbReference type="SAM" id="MobiDB-lite"/>
    </source>
</evidence>
<dbReference type="AlphaFoldDB" id="A0AAV9J2W2"/>
<feature type="region of interest" description="Disordered" evidence="1">
    <location>
        <begin position="1"/>
        <end position="72"/>
    </location>
</feature>
<accession>A0AAV9J2W2</accession>
<gene>
    <name evidence="2" type="ORF">CDCA_CDCA19G4694</name>
</gene>
<name>A0AAV9J2W2_CYACA</name>
<evidence type="ECO:0000313" key="2">
    <source>
        <dbReference type="EMBL" id="KAK4538669.1"/>
    </source>
</evidence>
<evidence type="ECO:0000313" key="3">
    <source>
        <dbReference type="Proteomes" id="UP001301350"/>
    </source>
</evidence>
<keyword evidence="3" id="KW-1185">Reference proteome</keyword>
<dbReference type="Proteomes" id="UP001301350">
    <property type="component" value="Unassembled WGS sequence"/>
</dbReference>
<reference evidence="2 3" key="1">
    <citation type="submission" date="2022-07" db="EMBL/GenBank/DDBJ databases">
        <title>Genome-wide signatures of adaptation to extreme environments.</title>
        <authorList>
            <person name="Cho C.H."/>
            <person name="Yoon H.S."/>
        </authorList>
    </citation>
    <scope>NUCLEOTIDE SEQUENCE [LARGE SCALE GENOMIC DNA]</scope>
    <source>
        <strain evidence="2 3">DBV 063 E5</strain>
    </source>
</reference>